<dbReference type="HOGENOM" id="CLU_2249820_0_0_1"/>
<dbReference type="Proteomes" id="UP000001056">
    <property type="component" value="Unassembled WGS sequence"/>
</dbReference>
<accession>Q2H8I4</accession>
<dbReference type="AlphaFoldDB" id="Q2H8I4"/>
<dbReference type="OrthoDB" id="10367470at2759"/>
<dbReference type="EMBL" id="CH408030">
    <property type="protein sequence ID" value="EAQ91535.1"/>
    <property type="molecule type" value="Genomic_DNA"/>
</dbReference>
<dbReference type="RefSeq" id="XP_001229986.1">
    <property type="nucleotide sequence ID" value="XM_001229985.1"/>
</dbReference>
<dbReference type="VEuPathDB" id="FungiDB:CHGG_03470"/>
<feature type="compositionally biased region" description="Polar residues" evidence="1">
    <location>
        <begin position="62"/>
        <end position="89"/>
    </location>
</feature>
<evidence type="ECO:0000256" key="1">
    <source>
        <dbReference type="SAM" id="MobiDB-lite"/>
    </source>
</evidence>
<reference evidence="3" key="1">
    <citation type="journal article" date="2015" name="Genome Announc.">
        <title>Draft genome sequence of the cellulolytic fungus Chaetomium globosum.</title>
        <authorList>
            <person name="Cuomo C.A."/>
            <person name="Untereiner W.A."/>
            <person name="Ma L.-J."/>
            <person name="Grabherr M."/>
            <person name="Birren B.W."/>
        </authorList>
    </citation>
    <scope>NUCLEOTIDE SEQUENCE [LARGE SCALE GENOMIC DNA]</scope>
    <source>
        <strain evidence="3">ATCC 6205 / CBS 148.51 / DSM 1962 / NBRC 6347 / NRRL 1970</strain>
    </source>
</reference>
<proteinExistence type="predicted"/>
<sequence>MAQRHVGLLIRYYDDNDKRCKYCGENGISLSFEELKALRARLSSRRDAATLPVDGDTLAGGQHQQPMETEALVSQTRTSRASETENTTLGLEGLQLVKSQEAML</sequence>
<name>Q2H8I4_CHAGB</name>
<organism evidence="2 3">
    <name type="scientific">Chaetomium globosum (strain ATCC 6205 / CBS 148.51 / DSM 1962 / NBRC 6347 / NRRL 1970)</name>
    <name type="common">Soil fungus</name>
    <dbReference type="NCBI Taxonomy" id="306901"/>
    <lineage>
        <taxon>Eukaryota</taxon>
        <taxon>Fungi</taxon>
        <taxon>Dikarya</taxon>
        <taxon>Ascomycota</taxon>
        <taxon>Pezizomycotina</taxon>
        <taxon>Sordariomycetes</taxon>
        <taxon>Sordariomycetidae</taxon>
        <taxon>Sordariales</taxon>
        <taxon>Chaetomiaceae</taxon>
        <taxon>Chaetomium</taxon>
    </lineage>
</organism>
<feature type="region of interest" description="Disordered" evidence="1">
    <location>
        <begin position="49"/>
        <end position="92"/>
    </location>
</feature>
<evidence type="ECO:0000313" key="3">
    <source>
        <dbReference type="Proteomes" id="UP000001056"/>
    </source>
</evidence>
<evidence type="ECO:0000313" key="2">
    <source>
        <dbReference type="EMBL" id="EAQ91535.1"/>
    </source>
</evidence>
<keyword evidence="3" id="KW-1185">Reference proteome</keyword>
<gene>
    <name evidence="2" type="ORF">CHGG_03470</name>
</gene>
<dbReference type="GeneID" id="4389461"/>
<dbReference type="InParanoid" id="Q2H8I4"/>
<protein>
    <submittedName>
        <fullName evidence="2">Uncharacterized protein</fullName>
    </submittedName>
</protein>